<dbReference type="SUPFAM" id="SSF54593">
    <property type="entry name" value="Glyoxalase/Bleomycin resistance protein/Dihydroxybiphenyl dioxygenase"/>
    <property type="match status" value="1"/>
</dbReference>
<dbReference type="InterPro" id="IPR029068">
    <property type="entry name" value="Glyas_Bleomycin-R_OHBP_Dase"/>
</dbReference>
<evidence type="ECO:0000313" key="3">
    <source>
        <dbReference type="Proteomes" id="UP000592216"/>
    </source>
</evidence>
<protein>
    <submittedName>
        <fullName evidence="2">VOC family protein</fullName>
    </submittedName>
</protein>
<dbReference type="AlphaFoldDB" id="A0A850Q911"/>
<evidence type="ECO:0000313" key="2">
    <source>
        <dbReference type="EMBL" id="NVO25636.1"/>
    </source>
</evidence>
<dbReference type="Pfam" id="PF00903">
    <property type="entry name" value="Glyoxalase"/>
    <property type="match status" value="1"/>
</dbReference>
<dbReference type="InterPro" id="IPR037523">
    <property type="entry name" value="VOC_core"/>
</dbReference>
<dbReference type="PANTHER" id="PTHR21366">
    <property type="entry name" value="GLYOXALASE FAMILY PROTEIN"/>
    <property type="match status" value="1"/>
</dbReference>
<feature type="domain" description="VOC" evidence="1">
    <location>
        <begin position="7"/>
        <end position="131"/>
    </location>
</feature>
<dbReference type="InterPro" id="IPR050383">
    <property type="entry name" value="GlyoxalaseI/FosfomycinResist"/>
</dbReference>
<reference evidence="2 3" key="1">
    <citation type="submission" date="2020-04" db="EMBL/GenBank/DDBJ databases">
        <title>Donghicola sp., a member of the Rhodobacteraceae family isolated from mangrove forest in Thailand.</title>
        <authorList>
            <person name="Charoenyingcharoen P."/>
            <person name="Yukphan P."/>
        </authorList>
    </citation>
    <scope>NUCLEOTIDE SEQUENCE [LARGE SCALE GENOMIC DNA]</scope>
    <source>
        <strain evidence="2 3">B5-SW-15</strain>
    </source>
</reference>
<sequence>MTFRIKQYEHVGIRVTDRDRALAFYGALGWKEAINLPAHHANEMVNDAGIYINLIFNGAKRPENRNVLQDEPVKLPGFTHAAFVVEDMDDLITMLERESIPITDGPVFYSNRRRVIFVRDPDGNVLEFNELIH</sequence>
<organism evidence="2 3">
    <name type="scientific">Donghicola mangrovi</name>
    <dbReference type="NCBI Taxonomy" id="2729614"/>
    <lineage>
        <taxon>Bacteria</taxon>
        <taxon>Pseudomonadati</taxon>
        <taxon>Pseudomonadota</taxon>
        <taxon>Alphaproteobacteria</taxon>
        <taxon>Rhodobacterales</taxon>
        <taxon>Roseobacteraceae</taxon>
        <taxon>Donghicola</taxon>
    </lineage>
</organism>
<accession>A0A850Q911</accession>
<name>A0A850Q911_9RHOB</name>
<dbReference type="PROSITE" id="PS51819">
    <property type="entry name" value="VOC"/>
    <property type="match status" value="1"/>
</dbReference>
<dbReference type="InterPro" id="IPR004360">
    <property type="entry name" value="Glyas_Fos-R_dOase_dom"/>
</dbReference>
<evidence type="ECO:0000259" key="1">
    <source>
        <dbReference type="PROSITE" id="PS51819"/>
    </source>
</evidence>
<proteinExistence type="predicted"/>
<dbReference type="RefSeq" id="WP_177159150.1">
    <property type="nucleotide sequence ID" value="NZ_JABCJE010000020.1"/>
</dbReference>
<comment type="caution">
    <text evidence="2">The sequence shown here is derived from an EMBL/GenBank/DDBJ whole genome shotgun (WGS) entry which is preliminary data.</text>
</comment>
<dbReference type="Proteomes" id="UP000592216">
    <property type="component" value="Unassembled WGS sequence"/>
</dbReference>
<gene>
    <name evidence="2" type="ORF">HJ536_19980</name>
</gene>
<dbReference type="EMBL" id="JABCJE010000020">
    <property type="protein sequence ID" value="NVO25636.1"/>
    <property type="molecule type" value="Genomic_DNA"/>
</dbReference>
<dbReference type="Gene3D" id="3.10.180.10">
    <property type="entry name" value="2,3-Dihydroxybiphenyl 1,2-Dioxygenase, domain 1"/>
    <property type="match status" value="1"/>
</dbReference>